<sequence>MPQYLPLLNSNQDRKILSNMKWSMFMCIFFSAILCLAYFFVFDFPRPKQVVQEKVEESSTPPQTSTVEPKIEPKVEPEPKNSKMAYRGELSSMDGIGFNFQNIDLSPLPKFQELEQLPECNLLFDKLKPKTNPEKLLKGFHDCVDPIFENQLNKLNATDFSFEICSAIKKCDHISEFQDVAIDQFKNDHEIKWGILPNCKEENVMVTLGIGHDVKAEVLLHRTLPNTKFYGADPIIEPNLQLYSTFGKFFPFALGDQAGMNRFRVLPNQNQKTRKYTYQDVTTVELTYFLKNIANLTHIDFLWIDIEGGELTFLDFLNKGKQLDQAGITICQFNVELHPDYFDKGYETVYNFMNQVLGENRYVFLKPMETGKGVYRLFFINVEHRKSDSVPFWIEIEFLEWIQSVSVDMCSSLIVRTGQLSKLLIFGKSNKKWESPSLEFNKQYKESI</sequence>
<evidence type="ECO:0000259" key="3">
    <source>
        <dbReference type="Pfam" id="PF05050"/>
    </source>
</evidence>
<keyword evidence="2" id="KW-1133">Transmembrane helix</keyword>
<accession>A0A9P1J2A8</accession>
<evidence type="ECO:0000256" key="1">
    <source>
        <dbReference type="SAM" id="MobiDB-lite"/>
    </source>
</evidence>
<evidence type="ECO:0000256" key="2">
    <source>
        <dbReference type="SAM" id="Phobius"/>
    </source>
</evidence>
<dbReference type="PANTHER" id="PTHR22989">
    <property type="entry name" value="UNCHARACTERIZED DUF13 C.ELEGANS"/>
    <property type="match status" value="1"/>
</dbReference>
<reference evidence="4" key="1">
    <citation type="submission" date="2022-11" db="EMBL/GenBank/DDBJ databases">
        <authorList>
            <person name="Kikuchi T."/>
        </authorList>
    </citation>
    <scope>NUCLEOTIDE SEQUENCE</scope>
    <source>
        <strain evidence="4">PS1010</strain>
    </source>
</reference>
<gene>
    <name evidence="4" type="ORF">CAMP_LOCUS16355</name>
</gene>
<proteinExistence type="predicted"/>
<dbReference type="AlphaFoldDB" id="A0A9P1J2A8"/>
<keyword evidence="2" id="KW-0812">Transmembrane</keyword>
<evidence type="ECO:0000313" key="5">
    <source>
        <dbReference type="Proteomes" id="UP001152747"/>
    </source>
</evidence>
<feature type="region of interest" description="Disordered" evidence="1">
    <location>
        <begin position="54"/>
        <end position="81"/>
    </location>
</feature>
<keyword evidence="5" id="KW-1185">Reference proteome</keyword>
<name>A0A9P1J2A8_9PELO</name>
<dbReference type="InterPro" id="IPR029063">
    <property type="entry name" value="SAM-dependent_MTases_sf"/>
</dbReference>
<dbReference type="PANTHER" id="PTHR22989:SF21">
    <property type="entry name" value="METHYLTRANSFERASE FKBM DOMAIN-CONTAINING PROTEIN"/>
    <property type="match status" value="1"/>
</dbReference>
<feature type="domain" description="Methyltransferase FkbM" evidence="3">
    <location>
        <begin position="170"/>
        <end position="362"/>
    </location>
</feature>
<comment type="caution">
    <text evidence="4">The sequence shown here is derived from an EMBL/GenBank/DDBJ whole genome shotgun (WGS) entry which is preliminary data.</text>
</comment>
<feature type="transmembrane region" description="Helical" evidence="2">
    <location>
        <begin position="20"/>
        <end position="41"/>
    </location>
</feature>
<organism evidence="4 5">
    <name type="scientific">Caenorhabditis angaria</name>
    <dbReference type="NCBI Taxonomy" id="860376"/>
    <lineage>
        <taxon>Eukaryota</taxon>
        <taxon>Metazoa</taxon>
        <taxon>Ecdysozoa</taxon>
        <taxon>Nematoda</taxon>
        <taxon>Chromadorea</taxon>
        <taxon>Rhabditida</taxon>
        <taxon>Rhabditina</taxon>
        <taxon>Rhabditomorpha</taxon>
        <taxon>Rhabditoidea</taxon>
        <taxon>Rhabditidae</taxon>
        <taxon>Peloderinae</taxon>
        <taxon>Caenorhabditis</taxon>
    </lineage>
</organism>
<dbReference type="Gene3D" id="3.40.50.150">
    <property type="entry name" value="Vaccinia Virus protein VP39"/>
    <property type="match status" value="1"/>
</dbReference>
<evidence type="ECO:0000313" key="4">
    <source>
        <dbReference type="EMBL" id="CAI5453718.1"/>
    </source>
</evidence>
<dbReference type="Proteomes" id="UP001152747">
    <property type="component" value="Unassembled WGS sequence"/>
</dbReference>
<feature type="compositionally biased region" description="Basic and acidic residues" evidence="1">
    <location>
        <begin position="69"/>
        <end position="81"/>
    </location>
</feature>
<dbReference type="InterPro" id="IPR006342">
    <property type="entry name" value="FkbM_mtfrase"/>
</dbReference>
<keyword evidence="2" id="KW-0472">Membrane</keyword>
<dbReference type="Pfam" id="PF05050">
    <property type="entry name" value="Methyltransf_21"/>
    <property type="match status" value="1"/>
</dbReference>
<protein>
    <recommendedName>
        <fullName evidence="3">Methyltransferase FkbM domain-containing protein</fullName>
    </recommendedName>
</protein>
<dbReference type="EMBL" id="CANHGI010000005">
    <property type="protein sequence ID" value="CAI5453718.1"/>
    <property type="molecule type" value="Genomic_DNA"/>
</dbReference>